<dbReference type="AlphaFoldDB" id="A0A6J0NSL4"/>
<name>A0A6J0NSL4_RAPSA</name>
<reference evidence="2" key="2">
    <citation type="submission" date="2025-08" db="UniProtKB">
        <authorList>
            <consortium name="RefSeq"/>
        </authorList>
    </citation>
    <scope>IDENTIFICATION</scope>
    <source>
        <tissue evidence="2">Leaf</tissue>
    </source>
</reference>
<dbReference type="RefSeq" id="XP_018487445.1">
    <property type="nucleotide sequence ID" value="XM_018631943.1"/>
</dbReference>
<keyword evidence="1" id="KW-1185">Reference proteome</keyword>
<dbReference type="OrthoDB" id="298344at2759"/>
<sequence>MHVSNADSIMDSDDDDCRRFMVDAAVTELHHTSDEIDVPVICLDDDDDDDLKFDEDYKLFFDNHLSNDNTLFPPFEDDSGESETRSLKVNMFSNDANRSKRKIGELDAASDVLLVRSQVNIQASNMSEESTEDDGTLWDVPLCRTLEVIKRDNEARKLAESMVDDDTSWDVPLVRVIQRDKKARKLDDETLWDVPLVSAQEVIQRDSKARRFLESKVDTLRDVPLVRTREVIQRDNRMSERWKKRVGETKALPVKRVHRVTETKVVEETQSYQGVSVGTRKKSVEEVVDKDYMSYLTWLVDSFKHPTTLPEKDLSAKVKVEVESWSDDDDDIIEVSDSPFTDGESTPFVVSKNKIVIDLENDDSTEDESGSCVFRNELVHVLEKPYDAGELLLLSGQASRKKRVSRCRELRKGRESSYETSELGQSYLEKVCDFDKEYKLADGDNKARLELLRGFFFYLENISLPGAFKPWLPENRKKLGQREQRSQP</sequence>
<accession>A0A6J0NSL4</accession>
<dbReference type="GeneID" id="108857936"/>
<dbReference type="Proteomes" id="UP000504610">
    <property type="component" value="Chromosome 5"/>
</dbReference>
<evidence type="ECO:0000313" key="2">
    <source>
        <dbReference type="RefSeq" id="XP_018487445.1"/>
    </source>
</evidence>
<dbReference type="PANTHER" id="PTHR34194">
    <property type="entry name" value="F14J8.16 PROTEIN"/>
    <property type="match status" value="1"/>
</dbReference>
<protein>
    <submittedName>
        <fullName evidence="2">Uncharacterized protein LOC108857936</fullName>
    </submittedName>
</protein>
<proteinExistence type="predicted"/>
<dbReference type="KEGG" id="rsz:108857936"/>
<reference evidence="1" key="1">
    <citation type="journal article" date="2019" name="Database">
        <title>The radish genome database (RadishGD): an integrated information resource for radish genomics.</title>
        <authorList>
            <person name="Yu H.J."/>
            <person name="Baek S."/>
            <person name="Lee Y.J."/>
            <person name="Cho A."/>
            <person name="Mun J.H."/>
        </authorList>
    </citation>
    <scope>NUCLEOTIDE SEQUENCE [LARGE SCALE GENOMIC DNA]</scope>
    <source>
        <strain evidence="1">cv. WK10039</strain>
    </source>
</reference>
<gene>
    <name evidence="2" type="primary">LOC108857936</name>
</gene>
<evidence type="ECO:0000313" key="1">
    <source>
        <dbReference type="Proteomes" id="UP000504610"/>
    </source>
</evidence>
<dbReference type="PANTHER" id="PTHR34194:SF26">
    <property type="entry name" value="BNAA05G29920D PROTEIN"/>
    <property type="match status" value="1"/>
</dbReference>
<organism evidence="1 2">
    <name type="scientific">Raphanus sativus</name>
    <name type="common">Radish</name>
    <name type="synonym">Raphanus raphanistrum var. sativus</name>
    <dbReference type="NCBI Taxonomy" id="3726"/>
    <lineage>
        <taxon>Eukaryota</taxon>
        <taxon>Viridiplantae</taxon>
        <taxon>Streptophyta</taxon>
        <taxon>Embryophyta</taxon>
        <taxon>Tracheophyta</taxon>
        <taxon>Spermatophyta</taxon>
        <taxon>Magnoliopsida</taxon>
        <taxon>eudicotyledons</taxon>
        <taxon>Gunneridae</taxon>
        <taxon>Pentapetalae</taxon>
        <taxon>rosids</taxon>
        <taxon>malvids</taxon>
        <taxon>Brassicales</taxon>
        <taxon>Brassicaceae</taxon>
        <taxon>Brassiceae</taxon>
        <taxon>Raphanus</taxon>
    </lineage>
</organism>